<name>A0ABV5Z978_9GAMM</name>
<dbReference type="PANTHER" id="PTHR10061">
    <property type="entry name" value="S-FORMYLGLUTATHIONE HYDROLASE"/>
    <property type="match status" value="1"/>
</dbReference>
<dbReference type="InterPro" id="IPR014186">
    <property type="entry name" value="S-formylglutathione_hydrol"/>
</dbReference>
<evidence type="ECO:0000256" key="4">
    <source>
        <dbReference type="ARBA" id="ARBA00047590"/>
    </source>
</evidence>
<dbReference type="SUPFAM" id="SSF53474">
    <property type="entry name" value="alpha/beta-Hydrolases"/>
    <property type="match status" value="1"/>
</dbReference>
<gene>
    <name evidence="7" type="primary">fghA</name>
    <name evidence="7" type="ORF">ACFFLH_05375</name>
</gene>
<dbReference type="Proteomes" id="UP001589628">
    <property type="component" value="Unassembled WGS sequence"/>
</dbReference>
<dbReference type="EC" id="3.1.2.12" evidence="5 6"/>
<evidence type="ECO:0000256" key="5">
    <source>
        <dbReference type="NCBIfam" id="TIGR02821"/>
    </source>
</evidence>
<evidence type="ECO:0000256" key="3">
    <source>
        <dbReference type="ARBA" id="ARBA00022801"/>
    </source>
</evidence>
<evidence type="ECO:0000256" key="2">
    <source>
        <dbReference type="ARBA" id="ARBA00022487"/>
    </source>
</evidence>
<evidence type="ECO:0000256" key="1">
    <source>
        <dbReference type="ARBA" id="ARBA00005622"/>
    </source>
</evidence>
<keyword evidence="8" id="KW-1185">Reference proteome</keyword>
<dbReference type="InterPro" id="IPR000801">
    <property type="entry name" value="Esterase-like"/>
</dbReference>
<dbReference type="Gene3D" id="3.40.50.1820">
    <property type="entry name" value="alpha/beta hydrolase"/>
    <property type="match status" value="1"/>
</dbReference>
<comment type="similarity">
    <text evidence="1 6">Belongs to the esterase D family.</text>
</comment>
<keyword evidence="3 6" id="KW-0378">Hydrolase</keyword>
<dbReference type="GO" id="GO:0018738">
    <property type="term" value="F:S-formylglutathione hydrolase activity"/>
    <property type="evidence" value="ECO:0007669"/>
    <property type="project" value="UniProtKB-EC"/>
</dbReference>
<dbReference type="Pfam" id="PF00756">
    <property type="entry name" value="Esterase"/>
    <property type="match status" value="1"/>
</dbReference>
<dbReference type="EMBL" id="JBHLZN010000001">
    <property type="protein sequence ID" value="MFB9885833.1"/>
    <property type="molecule type" value="Genomic_DNA"/>
</dbReference>
<dbReference type="PANTHER" id="PTHR10061:SF1">
    <property type="entry name" value="S-FORMYLGLUTATHIONE HYDROLASE YEIG"/>
    <property type="match status" value="1"/>
</dbReference>
<accession>A0ABV5Z978</accession>
<proteinExistence type="inferred from homology"/>
<dbReference type="NCBIfam" id="TIGR02821">
    <property type="entry name" value="fghA_ester_D"/>
    <property type="match status" value="1"/>
</dbReference>
<sequence length="288" mass="32122">MSEQLQLLQSFKVQGGWLKRYRHFSPSLNCEMVFAIYLPPQAETETLPVLYWLSGLTCTDENFMQKAGAQRIAAELGVVLVCPDTSPRGTDLPGEHDSYDFGSGAGFYLNATQAPWGRHYHMYDYVVTELPALVERHFPVTDKRAISGHSMGGHGALVCALRNPGRYASVSAFAPICQPSQCDWGRKAFSGYLGEDEQSWAAYDACALVRQGASKQPLLVDQGEADEFLASQLRPQALRQACEEADHSLLLRLHPGYDHSYYFISSFIADHLRYHAYHLGRLDEAPSL</sequence>
<comment type="catalytic activity">
    <reaction evidence="4 6">
        <text>S-formylglutathione + H2O = formate + glutathione + H(+)</text>
        <dbReference type="Rhea" id="RHEA:14961"/>
        <dbReference type="ChEBI" id="CHEBI:15377"/>
        <dbReference type="ChEBI" id="CHEBI:15378"/>
        <dbReference type="ChEBI" id="CHEBI:15740"/>
        <dbReference type="ChEBI" id="CHEBI:57688"/>
        <dbReference type="ChEBI" id="CHEBI:57925"/>
        <dbReference type="EC" id="3.1.2.12"/>
    </reaction>
</comment>
<dbReference type="InterPro" id="IPR029058">
    <property type="entry name" value="AB_hydrolase_fold"/>
</dbReference>
<dbReference type="RefSeq" id="WP_027313890.1">
    <property type="nucleotide sequence ID" value="NZ_JBHLZN010000001.1"/>
</dbReference>
<evidence type="ECO:0000313" key="8">
    <source>
        <dbReference type="Proteomes" id="UP001589628"/>
    </source>
</evidence>
<reference evidence="7 8" key="1">
    <citation type="submission" date="2024-09" db="EMBL/GenBank/DDBJ databases">
        <authorList>
            <person name="Sun Q."/>
            <person name="Mori K."/>
        </authorList>
    </citation>
    <scope>NUCLEOTIDE SEQUENCE [LARGE SCALE GENOMIC DNA]</scope>
    <source>
        <strain evidence="7 8">ATCC 51285</strain>
    </source>
</reference>
<evidence type="ECO:0000313" key="7">
    <source>
        <dbReference type="EMBL" id="MFB9885833.1"/>
    </source>
</evidence>
<comment type="function">
    <text evidence="6">Serine hydrolase involved in the detoxification of formaldehyde.</text>
</comment>
<comment type="caution">
    <text evidence="7">The sequence shown here is derived from an EMBL/GenBank/DDBJ whole genome shotgun (WGS) entry which is preliminary data.</text>
</comment>
<evidence type="ECO:0000256" key="6">
    <source>
        <dbReference type="RuleBase" id="RU363068"/>
    </source>
</evidence>
<protein>
    <recommendedName>
        <fullName evidence="5 6">S-formylglutathione hydrolase</fullName>
        <ecNumber evidence="5 6">3.1.2.12</ecNumber>
    </recommendedName>
</protein>
<keyword evidence="2 6" id="KW-0719">Serine esterase</keyword>
<organism evidence="7 8">
    <name type="scientific">Balneatrix alpica</name>
    <dbReference type="NCBI Taxonomy" id="75684"/>
    <lineage>
        <taxon>Bacteria</taxon>
        <taxon>Pseudomonadati</taxon>
        <taxon>Pseudomonadota</taxon>
        <taxon>Gammaproteobacteria</taxon>
        <taxon>Oceanospirillales</taxon>
        <taxon>Balneatrichaceae</taxon>
        <taxon>Balneatrix</taxon>
    </lineage>
</organism>